<feature type="transmembrane region" description="Helical" evidence="1">
    <location>
        <begin position="7"/>
        <end position="24"/>
    </location>
</feature>
<dbReference type="PANTHER" id="PTHR40032">
    <property type="entry name" value="EXPORTED PROTEIN-RELATED"/>
    <property type="match status" value="1"/>
</dbReference>
<sequence>MKNTHKRLYFVIFIIFLFTITLFSKNLDNFSNETNKSINTTKQSKNLSNSNVTNNDSIDKEKIKEEIQNIYSKRCNAFVTLDLDSFSSYFDTSKKHGQWCLEHEVKRIQYLNDWAYKRDIKFTKVSSNIKIKKIYPNKNGKIRVILDEIYKFDYIYDKDENPKTNIFGIGVAHTVNLIKKGDKYVISTDWYTDCFEDALKAYSGSYKNLKKDLKNHKKYDLKIQPKDPNNVGYSSKYNRMGAVEYADKYCGVDWASGNDLKHNKKYKNFTGAGGDCTNFVSQVLGDEEAGGLPFDGSWYCTYNKYNGGEGSKAWVNADAFRNYIVYSGKGYLIKKGSFEKLIKATDKHPNGAIDKLDLGDLVCYAKGNDIDHFAVVTGWDSHGYPLINSHTTDRYHVPWDLGWGDKNIFFHLIHVR</sequence>
<evidence type="ECO:0000256" key="1">
    <source>
        <dbReference type="SAM" id="Phobius"/>
    </source>
</evidence>
<dbReference type="Proteomes" id="UP000473885">
    <property type="component" value="Unassembled WGS sequence"/>
</dbReference>
<keyword evidence="1" id="KW-1133">Transmembrane helix</keyword>
<dbReference type="AlphaFoldDB" id="A0A6M0RA73"/>
<dbReference type="Pfam" id="PF12671">
    <property type="entry name" value="Amidase_6"/>
    <property type="match status" value="1"/>
</dbReference>
<name>A0A6M0RA73_9CLOT</name>
<dbReference type="InterPro" id="IPR024301">
    <property type="entry name" value="Amidase_6"/>
</dbReference>
<evidence type="ECO:0000259" key="2">
    <source>
        <dbReference type="Pfam" id="PF12671"/>
    </source>
</evidence>
<reference evidence="3 4" key="1">
    <citation type="submission" date="2019-04" db="EMBL/GenBank/DDBJ databases">
        <title>Genome sequencing of Clostridium botulinum Groups I-IV and Clostridium butyricum.</title>
        <authorList>
            <person name="Brunt J."/>
            <person name="Van Vliet A.H.M."/>
            <person name="Stringer S.C."/>
            <person name="Carter A.T."/>
            <person name="Peck M.W."/>
        </authorList>
    </citation>
    <scope>NUCLEOTIDE SEQUENCE [LARGE SCALE GENOMIC DNA]</scope>
    <source>
        <strain evidence="3 4">IFR 18/094</strain>
    </source>
</reference>
<dbReference type="RefSeq" id="WP_163249253.1">
    <property type="nucleotide sequence ID" value="NZ_SXDP01000005.1"/>
</dbReference>
<dbReference type="EMBL" id="SXDP01000005">
    <property type="protein sequence ID" value="NEZ47165.1"/>
    <property type="molecule type" value="Genomic_DNA"/>
</dbReference>
<feature type="domain" description="Putative amidase" evidence="2">
    <location>
        <begin position="236"/>
        <end position="413"/>
    </location>
</feature>
<gene>
    <name evidence="3" type="ORF">FDF74_08075</name>
</gene>
<proteinExistence type="predicted"/>
<accession>A0A6M0RA73</accession>
<dbReference type="PANTHER" id="PTHR40032:SF1">
    <property type="entry name" value="EXPORTED PROTEIN"/>
    <property type="match status" value="1"/>
</dbReference>
<keyword evidence="1" id="KW-0812">Transmembrane</keyword>
<keyword evidence="4" id="KW-1185">Reference proteome</keyword>
<keyword evidence="1" id="KW-0472">Membrane</keyword>
<comment type="caution">
    <text evidence="3">The sequence shown here is derived from an EMBL/GenBank/DDBJ whole genome shotgun (WGS) entry which is preliminary data.</text>
</comment>
<evidence type="ECO:0000313" key="3">
    <source>
        <dbReference type="EMBL" id="NEZ47165.1"/>
    </source>
</evidence>
<organism evidence="3 4">
    <name type="scientific">Clostridium niameyense</name>
    <dbReference type="NCBI Taxonomy" id="1622073"/>
    <lineage>
        <taxon>Bacteria</taxon>
        <taxon>Bacillati</taxon>
        <taxon>Bacillota</taxon>
        <taxon>Clostridia</taxon>
        <taxon>Eubacteriales</taxon>
        <taxon>Clostridiaceae</taxon>
        <taxon>Clostridium</taxon>
    </lineage>
</organism>
<evidence type="ECO:0000313" key="4">
    <source>
        <dbReference type="Proteomes" id="UP000473885"/>
    </source>
</evidence>
<protein>
    <recommendedName>
        <fullName evidence="2">Putative amidase domain-containing protein</fullName>
    </recommendedName>
</protein>